<dbReference type="SMART" id="SM00382">
    <property type="entry name" value="AAA"/>
    <property type="match status" value="1"/>
</dbReference>
<dbReference type="InterPro" id="IPR050773">
    <property type="entry name" value="CbxX/CfxQ_RuBisCO_ESX"/>
</dbReference>
<dbReference type="GO" id="GO:0005524">
    <property type="term" value="F:ATP binding"/>
    <property type="evidence" value="ECO:0007669"/>
    <property type="project" value="UniProtKB-KW"/>
</dbReference>
<comment type="caution">
    <text evidence="5">The sequence shown here is derived from an EMBL/GenBank/DDBJ whole genome shotgun (WGS) entry which is preliminary data.</text>
</comment>
<dbReference type="AlphaFoldDB" id="A0A117RYC5"/>
<evidence type="ECO:0000313" key="5">
    <source>
        <dbReference type="EMBL" id="KUO15544.1"/>
    </source>
</evidence>
<dbReference type="EMBL" id="LMXB01000110">
    <property type="protein sequence ID" value="KUO15544.1"/>
    <property type="molecule type" value="Genomic_DNA"/>
</dbReference>
<dbReference type="PRINTS" id="PR00819">
    <property type="entry name" value="CBXCFQXSUPER"/>
</dbReference>
<feature type="domain" description="AAA+ ATPase" evidence="4">
    <location>
        <begin position="17"/>
        <end position="130"/>
    </location>
</feature>
<evidence type="ECO:0000313" key="6">
    <source>
        <dbReference type="Proteomes" id="UP000053260"/>
    </source>
</evidence>
<reference evidence="5 6" key="1">
    <citation type="submission" date="2015-10" db="EMBL/GenBank/DDBJ databases">
        <title>Draft genome sequence of Streptomyces sp. RV15, isolated from a marine sponge.</title>
        <authorList>
            <person name="Ruckert C."/>
            <person name="Abdelmohsen U.R."/>
            <person name="Winkler A."/>
            <person name="Hentschel U."/>
            <person name="Kalinowski J."/>
            <person name="Kampfer P."/>
            <person name="Glaeser S."/>
        </authorList>
    </citation>
    <scope>NUCLEOTIDE SEQUENCE [LARGE SCALE GENOMIC DNA]</scope>
    <source>
        <strain evidence="5 6">RV15</strain>
    </source>
</reference>
<dbReference type="Pfam" id="PF00004">
    <property type="entry name" value="AAA"/>
    <property type="match status" value="1"/>
</dbReference>
<evidence type="ECO:0000256" key="3">
    <source>
        <dbReference type="ARBA" id="ARBA00022840"/>
    </source>
</evidence>
<dbReference type="InterPro" id="IPR000641">
    <property type="entry name" value="CbxX/CfxQ"/>
</dbReference>
<name>A0A117RYC5_9ACTN</name>
<dbReference type="PANTHER" id="PTHR43392">
    <property type="entry name" value="AAA-TYPE ATPASE FAMILY PROTEIN / ANKYRIN REPEAT FAMILY PROTEIN"/>
    <property type="match status" value="1"/>
</dbReference>
<dbReference type="InterPro" id="IPR027417">
    <property type="entry name" value="P-loop_NTPase"/>
</dbReference>
<dbReference type="SUPFAM" id="SSF52540">
    <property type="entry name" value="P-loop containing nucleoside triphosphate hydrolases"/>
    <property type="match status" value="1"/>
</dbReference>
<sequence length="146" mass="16027">MQMVRRREEMSLAPPPFSRHLVFAGNTGTGKTTVARLHGRILAAVGLPERGHLVEADRSALVGEYVGHTGPKTSPVLQQARGGVLFIDEAYSLTQYAGSNDFGQEAIVFVRSNPGLASRFNRTLLFEDYDSAELVSIVRTRRSPTR</sequence>
<dbReference type="CDD" id="cd00009">
    <property type="entry name" value="AAA"/>
    <property type="match status" value="1"/>
</dbReference>
<dbReference type="PANTHER" id="PTHR43392:SF2">
    <property type="entry name" value="AAA-TYPE ATPASE FAMILY PROTEIN _ ANKYRIN REPEAT FAMILY PROTEIN"/>
    <property type="match status" value="1"/>
</dbReference>
<dbReference type="InterPro" id="IPR003959">
    <property type="entry name" value="ATPase_AAA_core"/>
</dbReference>
<keyword evidence="2" id="KW-0547">Nucleotide-binding</keyword>
<dbReference type="Gene3D" id="3.40.50.300">
    <property type="entry name" value="P-loop containing nucleotide triphosphate hydrolases"/>
    <property type="match status" value="1"/>
</dbReference>
<dbReference type="GO" id="GO:0016887">
    <property type="term" value="F:ATP hydrolysis activity"/>
    <property type="evidence" value="ECO:0007669"/>
    <property type="project" value="InterPro"/>
</dbReference>
<organism evidence="5 6">
    <name type="scientific">Streptomyces dysideae</name>
    <dbReference type="NCBI Taxonomy" id="909626"/>
    <lineage>
        <taxon>Bacteria</taxon>
        <taxon>Bacillati</taxon>
        <taxon>Actinomycetota</taxon>
        <taxon>Actinomycetes</taxon>
        <taxon>Kitasatosporales</taxon>
        <taxon>Streptomycetaceae</taxon>
        <taxon>Streptomyces</taxon>
    </lineage>
</organism>
<accession>A0A117RYC5</accession>
<keyword evidence="3" id="KW-0067">ATP-binding</keyword>
<gene>
    <name evidence="5" type="ORF">AQJ91_40825</name>
</gene>
<evidence type="ECO:0000256" key="1">
    <source>
        <dbReference type="ARBA" id="ARBA00010378"/>
    </source>
</evidence>
<protein>
    <recommendedName>
        <fullName evidence="4">AAA+ ATPase domain-containing protein</fullName>
    </recommendedName>
</protein>
<proteinExistence type="inferred from homology"/>
<dbReference type="InterPro" id="IPR003593">
    <property type="entry name" value="AAA+_ATPase"/>
</dbReference>
<keyword evidence="6" id="KW-1185">Reference proteome</keyword>
<evidence type="ECO:0000256" key="2">
    <source>
        <dbReference type="ARBA" id="ARBA00022741"/>
    </source>
</evidence>
<dbReference type="STRING" id="909626.AQJ91_40825"/>
<dbReference type="Proteomes" id="UP000053260">
    <property type="component" value="Unassembled WGS sequence"/>
</dbReference>
<evidence type="ECO:0000259" key="4">
    <source>
        <dbReference type="SMART" id="SM00382"/>
    </source>
</evidence>
<comment type="similarity">
    <text evidence="1">Belongs to the CbxX/CfxQ family.</text>
</comment>